<dbReference type="KEGG" id="pman:OU5_4285"/>
<gene>
    <name evidence="2" type="ORF">OU5_4285</name>
</gene>
<dbReference type="Proteomes" id="UP000026913">
    <property type="component" value="Chromosome"/>
</dbReference>
<feature type="signal peptide" evidence="1">
    <location>
        <begin position="1"/>
        <end position="27"/>
    </location>
</feature>
<keyword evidence="1" id="KW-0732">Signal</keyword>
<organism evidence="2 3">
    <name type="scientific">Pseudomonas mandelii JR-1</name>
    <dbReference type="NCBI Taxonomy" id="1147786"/>
    <lineage>
        <taxon>Bacteria</taxon>
        <taxon>Pseudomonadati</taxon>
        <taxon>Pseudomonadota</taxon>
        <taxon>Gammaproteobacteria</taxon>
        <taxon>Pseudomonadales</taxon>
        <taxon>Pseudomonadaceae</taxon>
        <taxon>Pseudomonas</taxon>
    </lineage>
</organism>
<name>A0A024EEJ9_9PSED</name>
<dbReference type="HOGENOM" id="CLU_135622_0_0_6"/>
<evidence type="ECO:0008006" key="4">
    <source>
        <dbReference type="Google" id="ProtNLM"/>
    </source>
</evidence>
<reference evidence="2 3" key="1">
    <citation type="journal article" date="2012" name="J. Bacteriol.">
        <title>Genome sequence of cold-adapted Pseudomonas mandelii strain JR-1.</title>
        <authorList>
            <person name="Jang S.H."/>
            <person name="Kim J."/>
            <person name="Kim J."/>
            <person name="Hong S."/>
            <person name="Lee C."/>
        </authorList>
    </citation>
    <scope>NUCLEOTIDE SEQUENCE [LARGE SCALE GENOMIC DNA]</scope>
    <source>
        <strain evidence="2 3">JR-1</strain>
    </source>
</reference>
<dbReference type="EMBL" id="CP005960">
    <property type="protein sequence ID" value="AHZ71364.1"/>
    <property type="molecule type" value="Genomic_DNA"/>
</dbReference>
<protein>
    <recommendedName>
        <fullName evidence="4">Lipoprotein</fullName>
    </recommendedName>
</protein>
<dbReference type="Pfam" id="PF16219">
    <property type="entry name" value="DUF4879"/>
    <property type="match status" value="1"/>
</dbReference>
<dbReference type="AlphaFoldDB" id="A0A024EEJ9"/>
<accession>A0A024EEJ9</accession>
<dbReference type="RefSeq" id="WP_010467460.1">
    <property type="nucleotide sequence ID" value="NZ_CP005960.1"/>
</dbReference>
<dbReference type="InterPro" id="IPR032624">
    <property type="entry name" value="DUF4879"/>
</dbReference>
<proteinExistence type="predicted"/>
<dbReference type="OrthoDB" id="5323736at2"/>
<evidence type="ECO:0000256" key="1">
    <source>
        <dbReference type="SAM" id="SignalP"/>
    </source>
</evidence>
<evidence type="ECO:0000313" key="2">
    <source>
        <dbReference type="EMBL" id="AHZ71364.1"/>
    </source>
</evidence>
<evidence type="ECO:0000313" key="3">
    <source>
        <dbReference type="Proteomes" id="UP000026913"/>
    </source>
</evidence>
<feature type="chain" id="PRO_5001530797" description="Lipoprotein" evidence="1">
    <location>
        <begin position="28"/>
        <end position="152"/>
    </location>
</feature>
<sequence>MKCIKKRGIAVVGVAMALWLGAQTASAAMAAPLSQVKVIKVQSPGCGLENIVEKQEQTSCDHSGPDIKVYVLEIGYGSLSPHVALDGFNVDGTRTAVCAYQTGNLKECASGETTVGYLYIFDLKGKQDGIFTFSNTSINAPRNTMSTQLYIK</sequence>